<gene>
    <name evidence="2" type="ORF">MPOR_40970</name>
</gene>
<dbReference type="Proteomes" id="UP000466785">
    <property type="component" value="Chromosome"/>
</dbReference>
<evidence type="ECO:0000256" key="1">
    <source>
        <dbReference type="SAM" id="SignalP"/>
    </source>
</evidence>
<evidence type="ECO:0008006" key="4">
    <source>
        <dbReference type="Google" id="ProtNLM"/>
    </source>
</evidence>
<proteinExistence type="predicted"/>
<evidence type="ECO:0000313" key="3">
    <source>
        <dbReference type="Proteomes" id="UP000466785"/>
    </source>
</evidence>
<dbReference type="PROSITE" id="PS51257">
    <property type="entry name" value="PROKAR_LIPOPROTEIN"/>
    <property type="match status" value="1"/>
</dbReference>
<accession>A0A6N4VEP9</accession>
<dbReference type="EMBL" id="AP022570">
    <property type="protein sequence ID" value="BBX53071.1"/>
    <property type="molecule type" value="Genomic_DNA"/>
</dbReference>
<name>A0A6N4VEP9_9MYCO</name>
<dbReference type="RefSeq" id="WP_163676997.1">
    <property type="nucleotide sequence ID" value="NZ_AP022570.1"/>
</dbReference>
<reference evidence="2 3" key="1">
    <citation type="journal article" date="2019" name="Emerg. Microbes Infect.">
        <title>Comprehensive subspecies identification of 175 nontuberculous mycobacteria species based on 7547 genomic profiles.</title>
        <authorList>
            <person name="Matsumoto Y."/>
            <person name="Kinjo T."/>
            <person name="Motooka D."/>
            <person name="Nabeya D."/>
            <person name="Jung N."/>
            <person name="Uechi K."/>
            <person name="Horii T."/>
            <person name="Iida T."/>
            <person name="Fujita J."/>
            <person name="Nakamura S."/>
        </authorList>
    </citation>
    <scope>NUCLEOTIDE SEQUENCE [LARGE SCALE GENOMIC DNA]</scope>
    <source>
        <strain evidence="2 3">JCM 12603</strain>
    </source>
</reference>
<sequence>MPTAHRQKRVLATCAAAALAVTVSACQGEPVMGSSDRGADAPSELETSIDSAYLAPTYIASCEIQAGDSGVLRFTATNTRITETERLLSVTTAAAADIRFEPPLPVDIPPEQTVAVSRDVQGAPRLEAVVQNLDESTRTGEGVEVFFEFEKSGVINILVPVEACPTQVE</sequence>
<organism evidence="2 3">
    <name type="scientific">Mycolicibacterium poriferae</name>
    <dbReference type="NCBI Taxonomy" id="39694"/>
    <lineage>
        <taxon>Bacteria</taxon>
        <taxon>Bacillati</taxon>
        <taxon>Actinomycetota</taxon>
        <taxon>Actinomycetes</taxon>
        <taxon>Mycobacteriales</taxon>
        <taxon>Mycobacteriaceae</taxon>
        <taxon>Mycolicibacterium</taxon>
    </lineage>
</organism>
<evidence type="ECO:0000313" key="2">
    <source>
        <dbReference type="EMBL" id="BBX53071.1"/>
    </source>
</evidence>
<feature type="chain" id="PRO_5026654284" description="Lipoprotein LpqE" evidence="1">
    <location>
        <begin position="26"/>
        <end position="169"/>
    </location>
</feature>
<dbReference type="KEGG" id="mpof:MPOR_40970"/>
<feature type="signal peptide" evidence="1">
    <location>
        <begin position="1"/>
        <end position="25"/>
    </location>
</feature>
<keyword evidence="3" id="KW-1185">Reference proteome</keyword>
<dbReference type="AlphaFoldDB" id="A0A6N4VEP9"/>
<protein>
    <recommendedName>
        <fullName evidence="4">Lipoprotein LpqE</fullName>
    </recommendedName>
</protein>
<keyword evidence="1" id="KW-0732">Signal</keyword>